<dbReference type="STRING" id="1849047.A0A3D8SQF3"/>
<keyword evidence="8" id="KW-0206">Cytoskeleton</keyword>
<comment type="subcellular location">
    <subcellularLocation>
        <location evidence="3">Cell membrane</location>
        <topology evidence="3">Peripheral membrane protein</topology>
        <orientation evidence="3">Cytoplasmic side</orientation>
    </subcellularLocation>
    <subcellularLocation>
        <location evidence="2">Cytoplasm</location>
        <location evidence="2">Cytoskeleton</location>
        <location evidence="2">Actin patch</location>
    </subcellularLocation>
    <subcellularLocation>
        <location evidence="1">Endosome membrane</location>
        <topology evidence="1">Peripheral membrane protein</topology>
        <orientation evidence="1">Cytoplasmic side</orientation>
    </subcellularLocation>
</comment>
<evidence type="ECO:0000256" key="10">
    <source>
        <dbReference type="SAM" id="MobiDB-lite"/>
    </source>
</evidence>
<dbReference type="GO" id="GO:0030479">
    <property type="term" value="C:actin cortical patch"/>
    <property type="evidence" value="ECO:0007669"/>
    <property type="project" value="UniProtKB-SubCell"/>
</dbReference>
<feature type="compositionally biased region" description="Basic residues" evidence="10">
    <location>
        <begin position="456"/>
        <end position="469"/>
    </location>
</feature>
<organism evidence="13 14">
    <name type="scientific">Coleophoma cylindrospora</name>
    <dbReference type="NCBI Taxonomy" id="1849047"/>
    <lineage>
        <taxon>Eukaryota</taxon>
        <taxon>Fungi</taxon>
        <taxon>Dikarya</taxon>
        <taxon>Ascomycota</taxon>
        <taxon>Pezizomycotina</taxon>
        <taxon>Leotiomycetes</taxon>
        <taxon>Helotiales</taxon>
        <taxon>Dermateaceae</taxon>
        <taxon>Coleophoma</taxon>
    </lineage>
</organism>
<dbReference type="GO" id="GO:0005509">
    <property type="term" value="F:calcium ion binding"/>
    <property type="evidence" value="ECO:0007669"/>
    <property type="project" value="InterPro"/>
</dbReference>
<feature type="compositionally biased region" description="Low complexity" evidence="10">
    <location>
        <begin position="155"/>
        <end position="172"/>
    </location>
</feature>
<dbReference type="GO" id="GO:0005886">
    <property type="term" value="C:plasma membrane"/>
    <property type="evidence" value="ECO:0007669"/>
    <property type="project" value="UniProtKB-SubCell"/>
</dbReference>
<feature type="region of interest" description="Disordered" evidence="10">
    <location>
        <begin position="392"/>
        <end position="477"/>
    </location>
</feature>
<feature type="compositionally biased region" description="Pro residues" evidence="10">
    <location>
        <begin position="225"/>
        <end position="238"/>
    </location>
</feature>
<feature type="compositionally biased region" description="Low complexity" evidence="10">
    <location>
        <begin position="392"/>
        <end position="410"/>
    </location>
</feature>
<comment type="function">
    <text evidence="9">Component of the PAN1 actin cytoskeleton-regulatory complex required for the internalization of endosomes during actin-coupled endocytosis. The complex links the site of endocytosis to the cell membrane-associated actin cytoskeleton. Mediates uptake of external molecules and vacuolar degradation of plasma membrane proteins. Plays a role in the proper organization of the cell membrane-associated actin cytoskeleton and promotes its destabilization.</text>
</comment>
<dbReference type="SMART" id="SM00027">
    <property type="entry name" value="EH"/>
    <property type="match status" value="1"/>
</dbReference>
<feature type="compositionally biased region" description="Polar residues" evidence="10">
    <location>
        <begin position="1"/>
        <end position="16"/>
    </location>
</feature>
<name>A0A3D8SQF3_9HELO</name>
<proteinExistence type="predicted"/>
<keyword evidence="5" id="KW-0254">Endocytosis</keyword>
<dbReference type="InterPro" id="IPR002048">
    <property type="entry name" value="EF_hand_dom"/>
</dbReference>
<evidence type="ECO:0000313" key="13">
    <source>
        <dbReference type="EMBL" id="RDW88522.1"/>
    </source>
</evidence>
<dbReference type="Proteomes" id="UP000256645">
    <property type="component" value="Unassembled WGS sequence"/>
</dbReference>
<dbReference type="PROSITE" id="PS50031">
    <property type="entry name" value="EH"/>
    <property type="match status" value="1"/>
</dbReference>
<dbReference type="AlphaFoldDB" id="A0A3D8SQF3"/>
<dbReference type="Gene3D" id="1.10.238.10">
    <property type="entry name" value="EF-hand"/>
    <property type="match status" value="1"/>
</dbReference>
<evidence type="ECO:0000256" key="6">
    <source>
        <dbReference type="ARBA" id="ARBA00022753"/>
    </source>
</evidence>
<dbReference type="EMBL" id="PDLM01000001">
    <property type="protein sequence ID" value="RDW88522.1"/>
    <property type="molecule type" value="Genomic_DNA"/>
</dbReference>
<dbReference type="CDD" id="cd00052">
    <property type="entry name" value="EH"/>
    <property type="match status" value="1"/>
</dbReference>
<reference evidence="13 14" key="1">
    <citation type="journal article" date="2018" name="IMA Fungus">
        <title>IMA Genome-F 9: Draft genome sequence of Annulohypoxylon stygium, Aspergillus mulundensis, Berkeleyomyces basicola (syn. Thielaviopsis basicola), Ceratocystis smalleyi, two Cercospora beticola strains, Coleophoma cylindrospora, Fusarium fracticaudum, Phialophora cf. hyalina, and Morchella septimelata.</title>
        <authorList>
            <person name="Wingfield B.D."/>
            <person name="Bills G.F."/>
            <person name="Dong Y."/>
            <person name="Huang W."/>
            <person name="Nel W.J."/>
            <person name="Swalarsk-Parry B.S."/>
            <person name="Vaghefi N."/>
            <person name="Wilken P.M."/>
            <person name="An Z."/>
            <person name="de Beer Z.W."/>
            <person name="De Vos L."/>
            <person name="Chen L."/>
            <person name="Duong T.A."/>
            <person name="Gao Y."/>
            <person name="Hammerbacher A."/>
            <person name="Kikkert J.R."/>
            <person name="Li Y."/>
            <person name="Li H."/>
            <person name="Li K."/>
            <person name="Li Q."/>
            <person name="Liu X."/>
            <person name="Ma X."/>
            <person name="Naidoo K."/>
            <person name="Pethybridge S.J."/>
            <person name="Sun J."/>
            <person name="Steenkamp E.T."/>
            <person name="van der Nest M.A."/>
            <person name="van Wyk S."/>
            <person name="Wingfield M.J."/>
            <person name="Xiong C."/>
            <person name="Yue Q."/>
            <person name="Zhang X."/>
        </authorList>
    </citation>
    <scope>NUCLEOTIDE SEQUENCE [LARGE SCALE GENOMIC DNA]</scope>
    <source>
        <strain evidence="13 14">BP6252</strain>
    </source>
</reference>
<dbReference type="Pfam" id="PF12763">
    <property type="entry name" value="EH"/>
    <property type="match status" value="1"/>
</dbReference>
<accession>A0A3D8SQF3</accession>
<comment type="caution">
    <text evidence="13">The sequence shown here is derived from an EMBL/GenBank/DDBJ whole genome shotgun (WGS) entry which is preliminary data.</text>
</comment>
<evidence type="ECO:0008006" key="15">
    <source>
        <dbReference type="Google" id="ProtNLM"/>
    </source>
</evidence>
<keyword evidence="7" id="KW-0009">Actin-binding</keyword>
<evidence type="ECO:0000256" key="2">
    <source>
        <dbReference type="ARBA" id="ARBA00004134"/>
    </source>
</evidence>
<evidence type="ECO:0000256" key="8">
    <source>
        <dbReference type="ARBA" id="ARBA00023212"/>
    </source>
</evidence>
<keyword evidence="6" id="KW-0967">Endosome</keyword>
<feature type="domain" description="EH" evidence="11">
    <location>
        <begin position="486"/>
        <end position="567"/>
    </location>
</feature>
<feature type="domain" description="EF-hand" evidence="12">
    <location>
        <begin position="525"/>
        <end position="560"/>
    </location>
</feature>
<dbReference type="GO" id="GO:0006897">
    <property type="term" value="P:endocytosis"/>
    <property type="evidence" value="ECO:0007669"/>
    <property type="project" value="UniProtKB-KW"/>
</dbReference>
<feature type="region of interest" description="Disordered" evidence="10">
    <location>
        <begin position="1"/>
        <end position="127"/>
    </location>
</feature>
<dbReference type="InterPro" id="IPR011992">
    <property type="entry name" value="EF-hand-dom_pair"/>
</dbReference>
<sequence length="592" mass="64318">MSADTTTSLSSKNAASKQDAALTGASKAFGKPPVKSKSKVNNTYSGNNGALAAAKRASPSRNASLSRPEQPVAEQRLLYQRSGSSIGSENDWEHSAFLQRRMGTGNGHLQPPLDSRDPSKSPSFIAATLAASRSVPVSPAHTGQALSPAALQKLAGSVRRSSASVRSGSSRGSSDHVLDTTSIPPTHSLIGMFERSAAQTPKKKTPKQQRAFTPEVQMSSMQPQPATPSPMPVQPRTPSPKSAKRPPEIQSPKPQFLRTHSALSSPKTFASPAKSQPAERPVTSSGMSAKPASKPAPKPKPAPLPRRSSTPGARSNLVPIPPQKQPEPARTMAEDEDDSSDDSFVSASDYQPDDYQPSIHALYNQRARTPSVTPSARNRDVESLANAIVASSLASSRAASPSRASINSSLYPPPPPARRHLFHHGKDIDRTPSPAKGGFRTTMRKPKEEEDEGEKRRSRKHLVKKHPNKHHEGDRKRWRDEITARERKRYEAVWASNKGLFPTTPNSEASVCNLVVRDIWSRSRLHVDVLEEVYSLVDRKGNGRLEKEEFVVGLWLVDQRLKGRKLPIRVSDSVWRSASGVLGGLKVKRVGK</sequence>
<gene>
    <name evidence="13" type="ORF">BP6252_00554</name>
</gene>
<dbReference type="GO" id="GO:0003779">
    <property type="term" value="F:actin binding"/>
    <property type="evidence" value="ECO:0007669"/>
    <property type="project" value="UniProtKB-KW"/>
</dbReference>
<dbReference type="SUPFAM" id="SSF47473">
    <property type="entry name" value="EF-hand"/>
    <property type="match status" value="1"/>
</dbReference>
<evidence type="ECO:0000256" key="7">
    <source>
        <dbReference type="ARBA" id="ARBA00023203"/>
    </source>
</evidence>
<evidence type="ECO:0000256" key="4">
    <source>
        <dbReference type="ARBA" id="ARBA00011159"/>
    </source>
</evidence>
<dbReference type="GO" id="GO:0010008">
    <property type="term" value="C:endosome membrane"/>
    <property type="evidence" value="ECO:0007669"/>
    <property type="project" value="UniProtKB-SubCell"/>
</dbReference>
<evidence type="ECO:0000259" key="12">
    <source>
        <dbReference type="PROSITE" id="PS50222"/>
    </source>
</evidence>
<protein>
    <recommendedName>
        <fullName evidence="15">EH domain-containing protein</fullName>
    </recommendedName>
</protein>
<evidence type="ECO:0000256" key="9">
    <source>
        <dbReference type="ARBA" id="ARBA00025194"/>
    </source>
</evidence>
<evidence type="ECO:0000256" key="3">
    <source>
        <dbReference type="ARBA" id="ARBA00004413"/>
    </source>
</evidence>
<feature type="region of interest" description="Disordered" evidence="10">
    <location>
        <begin position="151"/>
        <end position="379"/>
    </location>
</feature>
<evidence type="ECO:0000313" key="14">
    <source>
        <dbReference type="Proteomes" id="UP000256645"/>
    </source>
</evidence>
<evidence type="ECO:0000256" key="1">
    <source>
        <dbReference type="ARBA" id="ARBA00004125"/>
    </source>
</evidence>
<dbReference type="InterPro" id="IPR000261">
    <property type="entry name" value="EH_dom"/>
</dbReference>
<dbReference type="OrthoDB" id="10045710at2759"/>
<keyword evidence="8" id="KW-0963">Cytoplasm</keyword>
<comment type="subunit">
    <text evidence="4">Component of the PAN1 actin cytoskeleton-regulatory complex.</text>
</comment>
<evidence type="ECO:0000256" key="5">
    <source>
        <dbReference type="ARBA" id="ARBA00022583"/>
    </source>
</evidence>
<evidence type="ECO:0000259" key="11">
    <source>
        <dbReference type="PROSITE" id="PS50031"/>
    </source>
</evidence>
<feature type="compositionally biased region" description="Polar residues" evidence="10">
    <location>
        <begin position="39"/>
        <end position="48"/>
    </location>
</feature>
<feature type="compositionally biased region" description="Polar residues" evidence="10">
    <location>
        <begin position="366"/>
        <end position="376"/>
    </location>
</feature>
<feature type="compositionally biased region" description="Pro residues" evidence="10">
    <location>
        <begin position="294"/>
        <end position="304"/>
    </location>
</feature>
<dbReference type="PROSITE" id="PS50222">
    <property type="entry name" value="EF_HAND_2"/>
    <property type="match status" value="1"/>
</dbReference>
<keyword evidence="14" id="KW-1185">Reference proteome</keyword>